<dbReference type="Gene3D" id="3.30.590.20">
    <property type="match status" value="1"/>
</dbReference>
<dbReference type="InterPro" id="IPR035434">
    <property type="entry name" value="GCL_bact_plant"/>
</dbReference>
<protein>
    <recommendedName>
        <fullName evidence="5">Glutamate--cysteine ligase EgtA</fullName>
        <ecNumber evidence="5">6.3.2.2</ecNumber>
    </recommendedName>
    <alternativeName>
        <fullName evidence="5">Gamma-glutamylcysteine synthase</fullName>
        <shortName evidence="5">GCS</shortName>
        <shortName evidence="5">Gamma-ECS</shortName>
    </alternativeName>
</protein>
<evidence type="ECO:0000313" key="7">
    <source>
        <dbReference type="EMBL" id="SHJ95704.1"/>
    </source>
</evidence>
<organism evidence="7 8">
    <name type="scientific">Pseudonocardia thermophila</name>
    <dbReference type="NCBI Taxonomy" id="1848"/>
    <lineage>
        <taxon>Bacteria</taxon>
        <taxon>Bacillati</taxon>
        <taxon>Actinomycetota</taxon>
        <taxon>Actinomycetes</taxon>
        <taxon>Pseudonocardiales</taxon>
        <taxon>Pseudonocardiaceae</taxon>
        <taxon>Pseudonocardia</taxon>
    </lineage>
</organism>
<evidence type="ECO:0000256" key="3">
    <source>
        <dbReference type="ARBA" id="ARBA00022840"/>
    </source>
</evidence>
<evidence type="ECO:0000256" key="6">
    <source>
        <dbReference type="PIRNR" id="PIRNR017901"/>
    </source>
</evidence>
<gene>
    <name evidence="5" type="primary">egtA</name>
    <name evidence="7" type="ORF">SAMN05443637_101281</name>
</gene>
<keyword evidence="3 5" id="KW-0067">ATP-binding</keyword>
<comment type="pathway">
    <text evidence="5">Amino-acid biosynthesis; ergothioneine biosynthesis.</text>
</comment>
<dbReference type="GO" id="GO:0005524">
    <property type="term" value="F:ATP binding"/>
    <property type="evidence" value="ECO:0007669"/>
    <property type="project" value="UniProtKB-UniRule"/>
</dbReference>
<dbReference type="GO" id="GO:0004357">
    <property type="term" value="F:glutamate-cysteine ligase activity"/>
    <property type="evidence" value="ECO:0007669"/>
    <property type="project" value="UniProtKB-UniRule"/>
</dbReference>
<dbReference type="AlphaFoldDB" id="A0A1M6NJ94"/>
<keyword evidence="8" id="KW-1185">Reference proteome</keyword>
<reference evidence="7 8" key="1">
    <citation type="submission" date="2016-11" db="EMBL/GenBank/DDBJ databases">
        <authorList>
            <person name="Jaros S."/>
            <person name="Januszkiewicz K."/>
            <person name="Wedrychowicz H."/>
        </authorList>
    </citation>
    <scope>NUCLEOTIDE SEQUENCE [LARGE SCALE GENOMIC DNA]</scope>
    <source>
        <strain evidence="7 8">DSM 43832</strain>
    </source>
</reference>
<dbReference type="STRING" id="1848.SAMN05443637_101281"/>
<dbReference type="GO" id="GO:0006750">
    <property type="term" value="P:glutathione biosynthetic process"/>
    <property type="evidence" value="ECO:0007669"/>
    <property type="project" value="UniProtKB-UniRule"/>
</dbReference>
<evidence type="ECO:0000256" key="4">
    <source>
        <dbReference type="ARBA" id="ARBA00048819"/>
    </source>
</evidence>
<dbReference type="Pfam" id="PF04107">
    <property type="entry name" value="GCS2"/>
    <property type="match status" value="1"/>
</dbReference>
<dbReference type="Proteomes" id="UP000184363">
    <property type="component" value="Unassembled WGS sequence"/>
</dbReference>
<comment type="similarity">
    <text evidence="5 6">Belongs to the glutamate--cysteine ligase type 2 family. EgtA subfamily.</text>
</comment>
<dbReference type="HAMAP" id="MF_02034">
    <property type="entry name" value="EgtA"/>
    <property type="match status" value="1"/>
</dbReference>
<accession>A0A1M6NJ94</accession>
<dbReference type="NCBIfam" id="TIGR03444">
    <property type="entry name" value="EgtA_Cys_ligase"/>
    <property type="match status" value="1"/>
</dbReference>
<evidence type="ECO:0000256" key="1">
    <source>
        <dbReference type="ARBA" id="ARBA00022598"/>
    </source>
</evidence>
<dbReference type="UniPathway" id="UPA01014"/>
<keyword evidence="1 5" id="KW-0436">Ligase</keyword>
<dbReference type="InterPro" id="IPR017809">
    <property type="entry name" value="EgtA_Actinobacteria"/>
</dbReference>
<sequence length="395" mass="42353">MATVCFKHGPPRLVGAELEWLLDSHRLPDGRPGADALRAALGPHTPVSLDPRSPALPLPGGSTVTVEPGGQVELASPPAASLSDLLATAAADAAVLHDRLAAHGIVALPRAADPALPPVRILDLPRYAAMEEAFDRHGPHGRTGMCSTAAVQVCLDAGEAADLPLRWHALHALGPVLLGAFANSAVVAGRDTGWKSARWRSWQRCDPWRAIPPVFGELDPAAAWARRVLATPVLCIRGAGPRWLAPERLTFARWIAGEGPRPPTTDDLRYHVSTLFPPVRPHGHLEVRYVDMQPGRRWALPVAVLTALTADRAVTEQALAIAEPAADLWLQAARHGLDHPVLARAATAAFELARSRLGGLGAPQWLVDDLDEMTERQVRRGLCPADLPHTPEEPR</sequence>
<dbReference type="InterPro" id="IPR014746">
    <property type="entry name" value="Gln_synth/guanido_kin_cat_dom"/>
</dbReference>
<dbReference type="InterPro" id="IPR006336">
    <property type="entry name" value="GCS2"/>
</dbReference>
<dbReference type="EC" id="6.3.2.2" evidence="5"/>
<comment type="function">
    <text evidence="5">Catalyzes the synthesis of gamma-glutamylcysteine (gamma-GC). This compound is used as substrate for the biosynthesis of the low-molecular thiol compound ergothioneine.</text>
</comment>
<evidence type="ECO:0000256" key="2">
    <source>
        <dbReference type="ARBA" id="ARBA00022741"/>
    </source>
</evidence>
<dbReference type="SUPFAM" id="SSF55931">
    <property type="entry name" value="Glutamine synthetase/guanido kinase"/>
    <property type="match status" value="1"/>
</dbReference>
<dbReference type="PIRSF" id="PIRSF017901">
    <property type="entry name" value="GCL"/>
    <property type="match status" value="1"/>
</dbReference>
<evidence type="ECO:0000256" key="5">
    <source>
        <dbReference type="HAMAP-Rule" id="MF_02034"/>
    </source>
</evidence>
<dbReference type="PANTHER" id="PTHR34378:SF1">
    <property type="entry name" value="GLUTAMATE--CYSTEINE LIGASE, CHLOROPLASTIC"/>
    <property type="match status" value="1"/>
</dbReference>
<dbReference type="EMBL" id="FRAP01000001">
    <property type="protein sequence ID" value="SHJ95704.1"/>
    <property type="molecule type" value="Genomic_DNA"/>
</dbReference>
<name>A0A1M6NJ94_PSETH</name>
<comment type="catalytic activity">
    <reaction evidence="4 5 6">
        <text>L-cysteine + L-glutamate + ATP = gamma-L-glutamyl-L-cysteine + ADP + phosphate + H(+)</text>
        <dbReference type="Rhea" id="RHEA:13285"/>
        <dbReference type="ChEBI" id="CHEBI:15378"/>
        <dbReference type="ChEBI" id="CHEBI:29985"/>
        <dbReference type="ChEBI" id="CHEBI:30616"/>
        <dbReference type="ChEBI" id="CHEBI:35235"/>
        <dbReference type="ChEBI" id="CHEBI:43474"/>
        <dbReference type="ChEBI" id="CHEBI:58173"/>
        <dbReference type="ChEBI" id="CHEBI:456216"/>
        <dbReference type="EC" id="6.3.2.2"/>
    </reaction>
</comment>
<dbReference type="PANTHER" id="PTHR34378">
    <property type="entry name" value="GLUTAMATE--CYSTEINE LIGASE, CHLOROPLASTIC"/>
    <property type="match status" value="1"/>
</dbReference>
<proteinExistence type="inferred from homology"/>
<dbReference type="GO" id="GO:0052699">
    <property type="term" value="P:ergothioneine biosynthetic process"/>
    <property type="evidence" value="ECO:0007669"/>
    <property type="project" value="UniProtKB-UniRule"/>
</dbReference>
<evidence type="ECO:0000313" key="8">
    <source>
        <dbReference type="Proteomes" id="UP000184363"/>
    </source>
</evidence>
<keyword evidence="2 5" id="KW-0547">Nucleotide-binding</keyword>